<dbReference type="Gene3D" id="3.30.1520.10">
    <property type="entry name" value="Phox-like domain"/>
    <property type="match status" value="1"/>
</dbReference>
<dbReference type="Gene3D" id="1.10.510.10">
    <property type="entry name" value="Transferase(Phosphotransferase) domain 1"/>
    <property type="match status" value="1"/>
</dbReference>
<reference evidence="6 7" key="1">
    <citation type="journal article" date="2015" name="Sci. Rep.">
        <title>Genome of the facultative scuticociliatosis pathogen Pseudocohnilembus persalinus provides insight into its virulence through horizontal gene transfer.</title>
        <authorList>
            <person name="Xiong J."/>
            <person name="Wang G."/>
            <person name="Cheng J."/>
            <person name="Tian M."/>
            <person name="Pan X."/>
            <person name="Warren A."/>
            <person name="Jiang C."/>
            <person name="Yuan D."/>
            <person name="Miao W."/>
        </authorList>
    </citation>
    <scope>NUCLEOTIDE SEQUENCE [LARGE SCALE GENOMIC DNA]</scope>
    <source>
        <strain evidence="6">36N120E</strain>
    </source>
</reference>
<dbReference type="GO" id="GO:0005737">
    <property type="term" value="C:cytoplasm"/>
    <property type="evidence" value="ECO:0007669"/>
    <property type="project" value="TreeGrafter"/>
</dbReference>
<dbReference type="PROSITE" id="PS50195">
    <property type="entry name" value="PX"/>
    <property type="match status" value="1"/>
</dbReference>
<dbReference type="GO" id="GO:0005524">
    <property type="term" value="F:ATP binding"/>
    <property type="evidence" value="ECO:0007669"/>
    <property type="project" value="UniProtKB-KW"/>
</dbReference>
<organism evidence="6 7">
    <name type="scientific">Pseudocohnilembus persalinus</name>
    <name type="common">Ciliate</name>
    <dbReference type="NCBI Taxonomy" id="266149"/>
    <lineage>
        <taxon>Eukaryota</taxon>
        <taxon>Sar</taxon>
        <taxon>Alveolata</taxon>
        <taxon>Ciliophora</taxon>
        <taxon>Intramacronucleata</taxon>
        <taxon>Oligohymenophorea</taxon>
        <taxon>Scuticociliatia</taxon>
        <taxon>Philasterida</taxon>
        <taxon>Pseudocohnilembidae</taxon>
        <taxon>Pseudocohnilembus</taxon>
    </lineage>
</organism>
<dbReference type="EMBL" id="LDAU01000154">
    <property type="protein sequence ID" value="KRX02586.1"/>
    <property type="molecule type" value="Genomic_DNA"/>
</dbReference>
<dbReference type="SMART" id="SM00312">
    <property type="entry name" value="PX"/>
    <property type="match status" value="1"/>
</dbReference>
<dbReference type="GO" id="GO:0035091">
    <property type="term" value="F:phosphatidylinositol binding"/>
    <property type="evidence" value="ECO:0007669"/>
    <property type="project" value="InterPro"/>
</dbReference>
<evidence type="ECO:0000313" key="7">
    <source>
        <dbReference type="Proteomes" id="UP000054937"/>
    </source>
</evidence>
<keyword evidence="7" id="KW-1185">Reference proteome</keyword>
<dbReference type="PANTHER" id="PTHR24346">
    <property type="entry name" value="MAP/MICROTUBULE AFFINITY-REGULATING KINASE"/>
    <property type="match status" value="1"/>
</dbReference>
<dbReference type="GO" id="GO:0035556">
    <property type="term" value="P:intracellular signal transduction"/>
    <property type="evidence" value="ECO:0007669"/>
    <property type="project" value="TreeGrafter"/>
</dbReference>
<dbReference type="SUPFAM" id="SSF64268">
    <property type="entry name" value="PX domain"/>
    <property type="match status" value="1"/>
</dbReference>
<dbReference type="SUPFAM" id="SSF56112">
    <property type="entry name" value="Protein kinase-like (PK-like)"/>
    <property type="match status" value="1"/>
</dbReference>
<feature type="domain" description="PX" evidence="5">
    <location>
        <begin position="443"/>
        <end position="578"/>
    </location>
</feature>
<evidence type="ECO:0000256" key="3">
    <source>
        <dbReference type="SAM" id="MobiDB-lite"/>
    </source>
</evidence>
<dbReference type="AlphaFoldDB" id="A0A0V0QKD9"/>
<evidence type="ECO:0000313" key="6">
    <source>
        <dbReference type="EMBL" id="KRX02586.1"/>
    </source>
</evidence>
<comment type="caution">
    <text evidence="6">The sequence shown here is derived from an EMBL/GenBank/DDBJ whole genome shotgun (WGS) entry which is preliminary data.</text>
</comment>
<dbReference type="GO" id="GO:0004674">
    <property type="term" value="F:protein serine/threonine kinase activity"/>
    <property type="evidence" value="ECO:0007669"/>
    <property type="project" value="TreeGrafter"/>
</dbReference>
<evidence type="ECO:0000259" key="4">
    <source>
        <dbReference type="PROSITE" id="PS50011"/>
    </source>
</evidence>
<dbReference type="Pfam" id="PF00069">
    <property type="entry name" value="Pkinase"/>
    <property type="match status" value="1"/>
</dbReference>
<feature type="domain" description="Protein kinase" evidence="4">
    <location>
        <begin position="12"/>
        <end position="268"/>
    </location>
</feature>
<dbReference type="Proteomes" id="UP000054937">
    <property type="component" value="Unassembled WGS sequence"/>
</dbReference>
<keyword evidence="6" id="KW-0808">Transferase</keyword>
<evidence type="ECO:0000256" key="2">
    <source>
        <dbReference type="ARBA" id="ARBA00022840"/>
    </source>
</evidence>
<gene>
    <name evidence="6" type="ORF">PPERSA_11926</name>
</gene>
<dbReference type="InterPro" id="IPR000719">
    <property type="entry name" value="Prot_kinase_dom"/>
</dbReference>
<evidence type="ECO:0000256" key="1">
    <source>
        <dbReference type="ARBA" id="ARBA00022741"/>
    </source>
</evidence>
<proteinExistence type="predicted"/>
<keyword evidence="1" id="KW-0547">Nucleotide-binding</keyword>
<protein>
    <submittedName>
        <fullName evidence="6">Protein kinase-like domain</fullName>
    </submittedName>
</protein>
<dbReference type="CDD" id="cd00180">
    <property type="entry name" value="PKc"/>
    <property type="match status" value="1"/>
</dbReference>
<dbReference type="InterPro" id="IPR011009">
    <property type="entry name" value="Kinase-like_dom_sf"/>
</dbReference>
<keyword evidence="6" id="KW-0418">Kinase</keyword>
<evidence type="ECO:0000259" key="5">
    <source>
        <dbReference type="PROSITE" id="PS50195"/>
    </source>
</evidence>
<feature type="region of interest" description="Disordered" evidence="3">
    <location>
        <begin position="301"/>
        <end position="367"/>
    </location>
</feature>
<keyword evidence="2" id="KW-0067">ATP-binding</keyword>
<dbReference type="InParanoid" id="A0A0V0QKD9"/>
<dbReference type="PANTHER" id="PTHR24346:SF30">
    <property type="entry name" value="MATERNAL EMBRYONIC LEUCINE ZIPPER KINASE"/>
    <property type="match status" value="1"/>
</dbReference>
<dbReference type="PROSITE" id="PS50011">
    <property type="entry name" value="PROTEIN_KINASE_DOM"/>
    <property type="match status" value="1"/>
</dbReference>
<feature type="compositionally biased region" description="Low complexity" evidence="3">
    <location>
        <begin position="301"/>
        <end position="365"/>
    </location>
</feature>
<sequence length="765" mass="90446">MSQYSQQHFGNYKIQEFLRSENNIQLYTATCQLDQKKVLAKIIQKSQCSQVFISDYHKIKTLFSDHTVKIYDFYEDGSVYIIYSEYLPKTLEQLMQQQQKLSLEQAQSIFAQIAKGYDYLKSNGISHQNLSPSTILIDELENVKLDYYGLAPQLRNSSLVYNSPQYLKDKTQINIKNDIWSMGIILYQLVFNQLPFQSCFDESSQIQEFQRIENDEIKITDQELQQLDEQQLPDTISILLKSMIKYRENDRITISEVSFRNKEIYKYVYEPRKQTLIQQSQQQQNQANQAQQGIQELNINQGQQQYQQGSQGSSTNNINNSNQNFQQQNEEQKQNFQQIPNNFSNQPNFNDNNNNNINNNYPGFNDSQQHRRYQINLEQFGTFPKLIASVNSFEQKRIIEEQQSLYYNNQENANNQQQQQQDPDQQRNMEIMSSFSQGEVKAFSNLTIPTYSFRETSFIKKTAFYQICAYINNTNEIINVERRYSQFEDLHHYLHNKVQLLNLVGVIIPNLPPPDMNLDSIKLQAVNLFKSKDEELTETEFLKKRQLDLQEYLIQINQIEFVNRDSVFTLFLTQQDFDVPKLKIKEENESDFQQSLNRQKESIKSKGFGSYLSNKFKKAKDSTMAFGSMVFDKNKGQLEANQDWIYIQKIEEEVKNIEKNINAQVLKTLTLQEQSKLRMIKGYAHSQKDVYNRLQDWHKKLQYLVNLERERDSLEAKQKVQERFNRQNNRFIKACSIFRVQVTEIKQDMANNLQYLLRLVGDRVH</sequence>
<accession>A0A0V0QKD9</accession>
<dbReference type="OrthoDB" id="20524at2759"/>
<name>A0A0V0QKD9_PSEPJ</name>
<dbReference type="SMART" id="SM00220">
    <property type="entry name" value="S_TKc"/>
    <property type="match status" value="1"/>
</dbReference>
<dbReference type="CDD" id="cd06093">
    <property type="entry name" value="PX_domain"/>
    <property type="match status" value="1"/>
</dbReference>
<dbReference type="Pfam" id="PF00787">
    <property type="entry name" value="PX"/>
    <property type="match status" value="1"/>
</dbReference>
<dbReference type="InterPro" id="IPR036871">
    <property type="entry name" value="PX_dom_sf"/>
</dbReference>
<dbReference type="InterPro" id="IPR001683">
    <property type="entry name" value="PX_dom"/>
</dbReference>